<comment type="similarity">
    <text evidence="2">Belongs to the EamA transporter family.</text>
</comment>
<comment type="subcellular location">
    <subcellularLocation>
        <location evidence="1">Cell membrane</location>
        <topology evidence="1">Multi-pass membrane protein</topology>
    </subcellularLocation>
</comment>
<evidence type="ECO:0000256" key="5">
    <source>
        <dbReference type="ARBA" id="ARBA00022989"/>
    </source>
</evidence>
<feature type="transmembrane region" description="Helical" evidence="8">
    <location>
        <begin position="125"/>
        <end position="143"/>
    </location>
</feature>
<accession>A0ABQ3IM54</accession>
<feature type="transmembrane region" description="Helical" evidence="8">
    <location>
        <begin position="211"/>
        <end position="231"/>
    </location>
</feature>
<evidence type="ECO:0000256" key="7">
    <source>
        <dbReference type="SAM" id="MobiDB-lite"/>
    </source>
</evidence>
<dbReference type="EMBL" id="BNAU01000002">
    <property type="protein sequence ID" value="GHE87706.1"/>
    <property type="molecule type" value="Genomic_DNA"/>
</dbReference>
<organism evidence="10 11">
    <name type="scientific">Amycolatopsis deserti</name>
    <dbReference type="NCBI Taxonomy" id="185696"/>
    <lineage>
        <taxon>Bacteria</taxon>
        <taxon>Bacillati</taxon>
        <taxon>Actinomycetota</taxon>
        <taxon>Actinomycetes</taxon>
        <taxon>Pseudonocardiales</taxon>
        <taxon>Pseudonocardiaceae</taxon>
        <taxon>Amycolatopsis</taxon>
    </lineage>
</organism>
<feature type="transmembrane region" description="Helical" evidence="8">
    <location>
        <begin position="281"/>
        <end position="301"/>
    </location>
</feature>
<evidence type="ECO:0000313" key="11">
    <source>
        <dbReference type="Proteomes" id="UP000605897"/>
    </source>
</evidence>
<feature type="domain" description="EamA" evidence="9">
    <location>
        <begin position="182"/>
        <end position="323"/>
    </location>
</feature>
<dbReference type="PANTHER" id="PTHR42920:SF5">
    <property type="entry name" value="EAMA DOMAIN-CONTAINING PROTEIN"/>
    <property type="match status" value="1"/>
</dbReference>
<keyword evidence="5 8" id="KW-1133">Transmembrane helix</keyword>
<evidence type="ECO:0000256" key="6">
    <source>
        <dbReference type="ARBA" id="ARBA00023136"/>
    </source>
</evidence>
<sequence>MTEFRYRRTAALPRVDGVVTEAPAPARAFVPHRGRGTTLILVSSVCFGSSGTIAKPAMLAGLSAEQVAAARIGLAALVLAAAVAVVKPSLLRVRRAEWPLLLGYGLLGVAGVQLCYFVAAGRLPVGIAILLEFTSPVLIALWTRFVRGVRLPGRMWAGIALAMAGLAGVAQVWQGLSLDAVGLLAGLGAALCSAAYFLLGEHGVSSRHPMGMVTWGMIIGAVAVCAVAPPWTLPAEILTAPGEFGPWRPPVWLLLVAVALFSTVLAYAIGLTALRHLPASVASVIGLLEPVIATATAWALLHETLAWPQLAGAVVLLGGALIVQLNSPRPQVPEIGTPAGRPPASSPADHGSGGAG</sequence>
<feature type="transmembrane region" description="Helical" evidence="8">
    <location>
        <begin position="307"/>
        <end position="325"/>
    </location>
</feature>
<feature type="region of interest" description="Disordered" evidence="7">
    <location>
        <begin position="332"/>
        <end position="356"/>
    </location>
</feature>
<protein>
    <submittedName>
        <fullName evidence="10">Permease</fullName>
    </submittedName>
</protein>
<feature type="transmembrane region" description="Helical" evidence="8">
    <location>
        <begin position="155"/>
        <end position="174"/>
    </location>
</feature>
<feature type="transmembrane region" description="Helical" evidence="8">
    <location>
        <begin position="68"/>
        <end position="86"/>
    </location>
</feature>
<evidence type="ECO:0000256" key="1">
    <source>
        <dbReference type="ARBA" id="ARBA00004651"/>
    </source>
</evidence>
<evidence type="ECO:0000259" key="9">
    <source>
        <dbReference type="Pfam" id="PF00892"/>
    </source>
</evidence>
<dbReference type="InterPro" id="IPR037185">
    <property type="entry name" value="EmrE-like"/>
</dbReference>
<keyword evidence="6 8" id="KW-0472">Membrane</keyword>
<dbReference type="InterPro" id="IPR051258">
    <property type="entry name" value="Diverse_Substrate_Transporter"/>
</dbReference>
<feature type="transmembrane region" description="Helical" evidence="8">
    <location>
        <begin position="98"/>
        <end position="119"/>
    </location>
</feature>
<comment type="caution">
    <text evidence="10">The sequence shown here is derived from an EMBL/GenBank/DDBJ whole genome shotgun (WGS) entry which is preliminary data.</text>
</comment>
<reference evidence="11" key="1">
    <citation type="journal article" date="2019" name="Int. J. Syst. Evol. Microbiol.">
        <title>The Global Catalogue of Microorganisms (GCM) 10K type strain sequencing project: providing services to taxonomists for standard genome sequencing and annotation.</title>
        <authorList>
            <consortium name="The Broad Institute Genomics Platform"/>
            <consortium name="The Broad Institute Genome Sequencing Center for Infectious Disease"/>
            <person name="Wu L."/>
            <person name="Ma J."/>
        </authorList>
    </citation>
    <scope>NUCLEOTIDE SEQUENCE [LARGE SCALE GENOMIC DNA]</scope>
    <source>
        <strain evidence="11">CGMCC 4.7677</strain>
    </source>
</reference>
<dbReference type="InterPro" id="IPR000620">
    <property type="entry name" value="EamA_dom"/>
</dbReference>
<keyword evidence="3" id="KW-1003">Cell membrane</keyword>
<name>A0ABQ3IM54_9PSEU</name>
<proteinExistence type="inferred from homology"/>
<gene>
    <name evidence="10" type="ORF">GCM10017786_19380</name>
</gene>
<dbReference type="Gene3D" id="1.10.3730.20">
    <property type="match status" value="1"/>
</dbReference>
<feature type="transmembrane region" description="Helical" evidence="8">
    <location>
        <begin position="180"/>
        <end position="199"/>
    </location>
</feature>
<feature type="domain" description="EamA" evidence="9">
    <location>
        <begin position="36"/>
        <end position="169"/>
    </location>
</feature>
<feature type="transmembrane region" description="Helical" evidence="8">
    <location>
        <begin position="39"/>
        <end position="62"/>
    </location>
</feature>
<evidence type="ECO:0000313" key="10">
    <source>
        <dbReference type="EMBL" id="GHE87706.1"/>
    </source>
</evidence>
<dbReference type="Pfam" id="PF00892">
    <property type="entry name" value="EamA"/>
    <property type="match status" value="2"/>
</dbReference>
<keyword evidence="4 8" id="KW-0812">Transmembrane</keyword>
<dbReference type="Proteomes" id="UP000605897">
    <property type="component" value="Unassembled WGS sequence"/>
</dbReference>
<evidence type="ECO:0000256" key="3">
    <source>
        <dbReference type="ARBA" id="ARBA00022475"/>
    </source>
</evidence>
<dbReference type="PANTHER" id="PTHR42920">
    <property type="entry name" value="OS03G0707200 PROTEIN-RELATED"/>
    <property type="match status" value="1"/>
</dbReference>
<keyword evidence="11" id="KW-1185">Reference proteome</keyword>
<feature type="transmembrane region" description="Helical" evidence="8">
    <location>
        <begin position="251"/>
        <end position="274"/>
    </location>
</feature>
<evidence type="ECO:0000256" key="4">
    <source>
        <dbReference type="ARBA" id="ARBA00022692"/>
    </source>
</evidence>
<dbReference type="SUPFAM" id="SSF103481">
    <property type="entry name" value="Multidrug resistance efflux transporter EmrE"/>
    <property type="match status" value="2"/>
</dbReference>
<evidence type="ECO:0000256" key="8">
    <source>
        <dbReference type="SAM" id="Phobius"/>
    </source>
</evidence>
<evidence type="ECO:0000256" key="2">
    <source>
        <dbReference type="ARBA" id="ARBA00007362"/>
    </source>
</evidence>